<evidence type="ECO:0000256" key="1">
    <source>
        <dbReference type="ARBA" id="ARBA00008061"/>
    </source>
</evidence>
<accession>A0ABS5EWW2</accession>
<dbReference type="Proteomes" id="UP001196870">
    <property type="component" value="Unassembled WGS sequence"/>
</dbReference>
<dbReference type="InterPro" id="IPR045857">
    <property type="entry name" value="O16G_dom_2"/>
</dbReference>
<comment type="similarity">
    <text evidence="1">Belongs to the glycosyl hydrolase 13 family.</text>
</comment>
<protein>
    <submittedName>
        <fullName evidence="4">DUF3459 domain-containing protein</fullName>
    </submittedName>
</protein>
<reference evidence="5" key="1">
    <citation type="journal article" date="2021" name="Syst. Appl. Microbiol.">
        <title>Roseomonas hellenica sp. nov., isolated from roots of wild-growing Alkanna tinctoria.</title>
        <authorList>
            <person name="Rat A."/>
            <person name="Naranjo H.D."/>
            <person name="Lebbe L."/>
            <person name="Cnockaert M."/>
            <person name="Krigas N."/>
            <person name="Grigoriadou K."/>
            <person name="Maloupa E."/>
            <person name="Willems A."/>
        </authorList>
    </citation>
    <scope>NUCLEOTIDE SEQUENCE [LARGE SCALE GENOMIC DNA]</scope>
    <source>
        <strain evidence="5">LMG 31523</strain>
    </source>
</reference>
<dbReference type="SMART" id="SM00642">
    <property type="entry name" value="Aamy"/>
    <property type="match status" value="1"/>
</dbReference>
<dbReference type="Gene3D" id="3.20.20.80">
    <property type="entry name" value="Glycosidases"/>
    <property type="match status" value="2"/>
</dbReference>
<dbReference type="InterPro" id="IPR017853">
    <property type="entry name" value="GH"/>
</dbReference>
<sequence>MEWWRHAAIYQVLPSSFQDSNGDGIGDLPGILSRLDHIAALGVTAIWLSPIYPSPMRDGGYDISDFIGVDPSFGTLQDFDRLLAALHARGIKLILDFVPNHSSDRHPWFIESRASRGSQKRDWYVWADPRPDGAPPNNWLSRFGGSAWEFDAGTHQYYYHAFLKEQPDLNWRNPALREAMAEVLRFWMRRGVDGFRVDASGVLIEDALLRDDPPNPTASERTPPPERQKRVFTDSRPEAIACLAGLRAVTEDFPDRLLAGEADTTTDRAARFYGTPDRPCLQLPLNFGLLDTPWNARSVAAAMDQYLNMVPSHGWPCWALGGHDKIRVAERVGSAQARVAVMLHMTLPGTVFFYAGDEIGMHQMPVPPERIRDPFEKLVPGYGLGRDPERTPMRWCPEPKAGFTTGEPWLPIGPEVGALNVATQAEDPRSMLALYRHLIALRREQPALRGARLEPLRGEDEVVAFRRESEGGAVLVALNLGGSRQSFAFAGESRVLLSTRLDRVDERSSGRMELRPDEGVVLGLD</sequence>
<proteinExistence type="inferred from homology"/>
<evidence type="ECO:0000313" key="4">
    <source>
        <dbReference type="EMBL" id="MBR0664783.1"/>
    </source>
</evidence>
<evidence type="ECO:0000259" key="3">
    <source>
        <dbReference type="SMART" id="SM00642"/>
    </source>
</evidence>
<dbReference type="CDD" id="cd11331">
    <property type="entry name" value="AmyAc_OligoGlu_like"/>
    <property type="match status" value="1"/>
</dbReference>
<feature type="domain" description="Glycosyl hydrolase family 13 catalytic" evidence="3">
    <location>
        <begin position="11"/>
        <end position="390"/>
    </location>
</feature>
<comment type="caution">
    <text evidence="4">The sequence shown here is derived from an EMBL/GenBank/DDBJ whole genome shotgun (WGS) entry which is preliminary data.</text>
</comment>
<dbReference type="InterPro" id="IPR006047">
    <property type="entry name" value="GH13_cat_dom"/>
</dbReference>
<evidence type="ECO:0000256" key="2">
    <source>
        <dbReference type="SAM" id="MobiDB-lite"/>
    </source>
</evidence>
<dbReference type="SUPFAM" id="SSF51011">
    <property type="entry name" value="Glycosyl hydrolase domain"/>
    <property type="match status" value="1"/>
</dbReference>
<feature type="region of interest" description="Disordered" evidence="2">
    <location>
        <begin position="209"/>
        <end position="231"/>
    </location>
</feature>
<keyword evidence="5" id="KW-1185">Reference proteome</keyword>
<gene>
    <name evidence="4" type="ORF">GXW71_10515</name>
</gene>
<name>A0ABS5EWW2_9PROT</name>
<dbReference type="Pfam" id="PF00128">
    <property type="entry name" value="Alpha-amylase"/>
    <property type="match status" value="1"/>
</dbReference>
<dbReference type="SUPFAM" id="SSF51445">
    <property type="entry name" value="(Trans)glycosidases"/>
    <property type="match status" value="1"/>
</dbReference>
<dbReference type="EMBL" id="JAAGBB010000010">
    <property type="protein sequence ID" value="MBR0664783.1"/>
    <property type="molecule type" value="Genomic_DNA"/>
</dbReference>
<dbReference type="PANTHER" id="PTHR10357">
    <property type="entry name" value="ALPHA-AMYLASE FAMILY MEMBER"/>
    <property type="match status" value="1"/>
</dbReference>
<organism evidence="4 5">
    <name type="scientific">Plastoroseomonas hellenica</name>
    <dbReference type="NCBI Taxonomy" id="2687306"/>
    <lineage>
        <taxon>Bacteria</taxon>
        <taxon>Pseudomonadati</taxon>
        <taxon>Pseudomonadota</taxon>
        <taxon>Alphaproteobacteria</taxon>
        <taxon>Acetobacterales</taxon>
        <taxon>Acetobacteraceae</taxon>
        <taxon>Plastoroseomonas</taxon>
    </lineage>
</organism>
<dbReference type="Gene3D" id="3.90.400.10">
    <property type="entry name" value="Oligo-1,6-glucosidase, Domain 2"/>
    <property type="match status" value="1"/>
</dbReference>
<evidence type="ECO:0000313" key="5">
    <source>
        <dbReference type="Proteomes" id="UP001196870"/>
    </source>
</evidence>
<dbReference type="PANTHER" id="PTHR10357:SF179">
    <property type="entry name" value="NEUTRAL AND BASIC AMINO ACID TRANSPORT PROTEIN RBAT"/>
    <property type="match status" value="1"/>
</dbReference>